<evidence type="ECO:0000256" key="10">
    <source>
        <dbReference type="ARBA" id="ARBA00022840"/>
    </source>
</evidence>
<comment type="function">
    <text evidence="1 13">Transfers the gamma-phosphate of ATP to the 4'-position of a tetraacyldisaccharide 1-phosphate intermediate (termed DS-1-P) to form tetraacyldisaccharide 1,4'-bis-phosphate (lipid IVA).</text>
</comment>
<dbReference type="AlphaFoldDB" id="A0A2W7HUT5"/>
<evidence type="ECO:0000256" key="1">
    <source>
        <dbReference type="ARBA" id="ARBA00002274"/>
    </source>
</evidence>
<proteinExistence type="inferred from homology"/>
<keyword evidence="15" id="KW-1185">Reference proteome</keyword>
<keyword evidence="8 13" id="KW-0547">Nucleotide-binding</keyword>
<dbReference type="EMBL" id="QKYV01000009">
    <property type="protein sequence ID" value="PZW37892.1"/>
    <property type="molecule type" value="Genomic_DNA"/>
</dbReference>
<dbReference type="Pfam" id="PF02606">
    <property type="entry name" value="LpxK"/>
    <property type="match status" value="1"/>
</dbReference>
<keyword evidence="9 13" id="KW-0418">Kinase</keyword>
<evidence type="ECO:0000256" key="2">
    <source>
        <dbReference type="ARBA" id="ARBA00004870"/>
    </source>
</evidence>
<evidence type="ECO:0000313" key="15">
    <source>
        <dbReference type="Proteomes" id="UP000249542"/>
    </source>
</evidence>
<reference evidence="14 15" key="1">
    <citation type="submission" date="2018-06" db="EMBL/GenBank/DDBJ databases">
        <title>Genomic Encyclopedia of Archaeal and Bacterial Type Strains, Phase II (KMG-II): from individual species to whole genera.</title>
        <authorList>
            <person name="Goeker M."/>
        </authorList>
    </citation>
    <scope>NUCLEOTIDE SEQUENCE [LARGE SCALE GENOMIC DNA]</scope>
    <source>
        <strain evidence="14 15">DSM 15361</strain>
    </source>
</reference>
<evidence type="ECO:0000256" key="13">
    <source>
        <dbReference type="HAMAP-Rule" id="MF_00409"/>
    </source>
</evidence>
<dbReference type="PANTHER" id="PTHR42724:SF1">
    <property type="entry name" value="TETRAACYLDISACCHARIDE 4'-KINASE, MITOCHONDRIAL-RELATED"/>
    <property type="match status" value="1"/>
</dbReference>
<dbReference type="InterPro" id="IPR003758">
    <property type="entry name" value="LpxK"/>
</dbReference>
<dbReference type="InterPro" id="IPR027417">
    <property type="entry name" value="P-loop_NTPase"/>
</dbReference>
<dbReference type="GO" id="GO:0005886">
    <property type="term" value="C:plasma membrane"/>
    <property type="evidence" value="ECO:0007669"/>
    <property type="project" value="TreeGrafter"/>
</dbReference>
<evidence type="ECO:0000256" key="7">
    <source>
        <dbReference type="ARBA" id="ARBA00022679"/>
    </source>
</evidence>
<dbReference type="NCBIfam" id="TIGR00682">
    <property type="entry name" value="lpxK"/>
    <property type="match status" value="1"/>
</dbReference>
<evidence type="ECO:0000256" key="12">
    <source>
        <dbReference type="ARBA" id="ARBA00029757"/>
    </source>
</evidence>
<gene>
    <name evidence="13" type="primary">lpxK</name>
    <name evidence="14" type="ORF">LX95_02684</name>
</gene>
<keyword evidence="10 13" id="KW-0067">ATP-binding</keyword>
<comment type="caution">
    <text evidence="13">Lacks conserved residue(s) required for the propagation of feature annotation.</text>
</comment>
<name>A0A2W7HUT5_9FLAO</name>
<dbReference type="GO" id="GO:0005524">
    <property type="term" value="F:ATP binding"/>
    <property type="evidence" value="ECO:0007669"/>
    <property type="project" value="UniProtKB-UniRule"/>
</dbReference>
<accession>A0A2W7HUT5</accession>
<organism evidence="14 15">
    <name type="scientific">Mesonia algae</name>
    <dbReference type="NCBI Taxonomy" id="213248"/>
    <lineage>
        <taxon>Bacteria</taxon>
        <taxon>Pseudomonadati</taxon>
        <taxon>Bacteroidota</taxon>
        <taxon>Flavobacteriia</taxon>
        <taxon>Flavobacteriales</taxon>
        <taxon>Flavobacteriaceae</taxon>
        <taxon>Mesonia</taxon>
    </lineage>
</organism>
<evidence type="ECO:0000256" key="9">
    <source>
        <dbReference type="ARBA" id="ARBA00022777"/>
    </source>
</evidence>
<evidence type="ECO:0000256" key="5">
    <source>
        <dbReference type="ARBA" id="ARBA00022516"/>
    </source>
</evidence>
<dbReference type="PANTHER" id="PTHR42724">
    <property type="entry name" value="TETRAACYLDISACCHARIDE 4'-KINASE"/>
    <property type="match status" value="1"/>
</dbReference>
<evidence type="ECO:0000313" key="14">
    <source>
        <dbReference type="EMBL" id="PZW37892.1"/>
    </source>
</evidence>
<dbReference type="GO" id="GO:0009245">
    <property type="term" value="P:lipid A biosynthetic process"/>
    <property type="evidence" value="ECO:0007669"/>
    <property type="project" value="UniProtKB-UniRule"/>
</dbReference>
<comment type="similarity">
    <text evidence="13">Belongs to the LpxK family.</text>
</comment>
<dbReference type="SUPFAM" id="SSF52540">
    <property type="entry name" value="P-loop containing nucleoside triphosphate hydrolases"/>
    <property type="match status" value="1"/>
</dbReference>
<evidence type="ECO:0000256" key="11">
    <source>
        <dbReference type="ARBA" id="ARBA00023098"/>
    </source>
</evidence>
<dbReference type="RefSeq" id="WP_111541948.1">
    <property type="nucleotide sequence ID" value="NZ_QKYV01000009.1"/>
</dbReference>
<comment type="caution">
    <text evidence="14">The sequence shown here is derived from an EMBL/GenBank/DDBJ whole genome shotgun (WGS) entry which is preliminary data.</text>
</comment>
<evidence type="ECO:0000256" key="8">
    <source>
        <dbReference type="ARBA" id="ARBA00022741"/>
    </source>
</evidence>
<evidence type="ECO:0000256" key="6">
    <source>
        <dbReference type="ARBA" id="ARBA00022556"/>
    </source>
</evidence>
<dbReference type="EC" id="2.7.1.130" evidence="3 13"/>
<dbReference type="GO" id="GO:0009029">
    <property type="term" value="F:lipid-A 4'-kinase activity"/>
    <property type="evidence" value="ECO:0007669"/>
    <property type="project" value="UniProtKB-UniRule"/>
</dbReference>
<comment type="pathway">
    <text evidence="2 13">Glycolipid biosynthesis; lipid IV(A) biosynthesis; lipid IV(A) from (3R)-3-hydroxytetradecanoyl-[acyl-carrier-protein] and UDP-N-acetyl-alpha-D-glucosamine: step 6/6.</text>
</comment>
<evidence type="ECO:0000256" key="4">
    <source>
        <dbReference type="ARBA" id="ARBA00016436"/>
    </source>
</evidence>
<dbReference type="GO" id="GO:0009244">
    <property type="term" value="P:lipopolysaccharide core region biosynthetic process"/>
    <property type="evidence" value="ECO:0007669"/>
    <property type="project" value="TreeGrafter"/>
</dbReference>
<keyword evidence="5 13" id="KW-0444">Lipid biosynthesis</keyword>
<dbReference type="Proteomes" id="UP000249542">
    <property type="component" value="Unassembled WGS sequence"/>
</dbReference>
<dbReference type="UniPathway" id="UPA00359">
    <property type="reaction ID" value="UER00482"/>
</dbReference>
<keyword evidence="7 13" id="KW-0808">Transferase</keyword>
<keyword evidence="11 13" id="KW-0443">Lipid metabolism</keyword>
<evidence type="ECO:0000256" key="3">
    <source>
        <dbReference type="ARBA" id="ARBA00012071"/>
    </source>
</evidence>
<keyword evidence="6 13" id="KW-0441">Lipid A biosynthesis</keyword>
<sequence length="334" mass="38468">MQILRKLLFPFSILYGIIVWFRNKFFDWEILTSASYDFPVITVGNLSMGGTGKSPMIEYLIGLLHHNYPIATLSRGYKRKTKGFLLLDLASDAKDVGDEPLQFKNKFPEVLVAVDEDRQNGIKNLRALEQPPEIILLDDAFQHRKVTAGFSILLTAYGDLYSKDMILPAGNLRETACGAHRAQVIIVTKCHLDISKEEKRKIKASLAIKSHQKLFFTGIHYENYFTNGVQQIPLQLMENFSLVTGIAKPQPLVKHLRDNRLDFKHFAYPDHHLFTEKELQELRSLSLIVTTEKDFMRLKEHLPHEKLFYLPIKTVFLEDQEVFDKEVMSFVAQA</sequence>
<dbReference type="HAMAP" id="MF_00409">
    <property type="entry name" value="LpxK"/>
    <property type="match status" value="1"/>
</dbReference>
<protein>
    <recommendedName>
        <fullName evidence="4 13">Tetraacyldisaccharide 4'-kinase</fullName>
        <ecNumber evidence="3 13">2.7.1.130</ecNumber>
    </recommendedName>
    <alternativeName>
        <fullName evidence="12 13">Lipid A 4'-kinase</fullName>
    </alternativeName>
</protein>
<comment type="catalytic activity">
    <reaction evidence="13">
        <text>a lipid A disaccharide + ATP = a lipid IVA + ADP + H(+)</text>
        <dbReference type="Rhea" id="RHEA:67840"/>
        <dbReference type="ChEBI" id="CHEBI:15378"/>
        <dbReference type="ChEBI" id="CHEBI:30616"/>
        <dbReference type="ChEBI" id="CHEBI:176343"/>
        <dbReference type="ChEBI" id="CHEBI:176425"/>
        <dbReference type="ChEBI" id="CHEBI:456216"/>
        <dbReference type="EC" id="2.7.1.130"/>
    </reaction>
</comment>